<accession>A0A420VBN6</accession>
<dbReference type="Proteomes" id="UP000286235">
    <property type="component" value="Unassembled WGS sequence"/>
</dbReference>
<keyword evidence="2" id="KW-1185">Reference proteome</keyword>
<dbReference type="AlphaFoldDB" id="A0A420VBN6"/>
<reference evidence="1 2" key="1">
    <citation type="submission" date="2013-12" db="EMBL/GenBank/DDBJ databases">
        <title>Genome and proteome characterization of Caldibacillus debilis GB1 derived from a cellulolytic aero-tolerant co-culture.</title>
        <authorList>
            <person name="Wushke S.T."/>
            <person name="Zhang X."/>
            <person name="Fristensky B."/>
            <person name="Wilkins J.A."/>
            <person name="Levin D.B."/>
            <person name="Sparling R."/>
        </authorList>
    </citation>
    <scope>NUCLEOTIDE SEQUENCE [LARGE SCALE GENOMIC DNA]</scope>
    <source>
        <strain evidence="1 2">GB1</strain>
    </source>
</reference>
<gene>
    <name evidence="1" type="ORF">Cdeb_01929</name>
</gene>
<dbReference type="GO" id="GO:0005524">
    <property type="term" value="F:ATP binding"/>
    <property type="evidence" value="ECO:0007669"/>
    <property type="project" value="UniProtKB-KW"/>
</dbReference>
<proteinExistence type="predicted"/>
<evidence type="ECO:0000313" key="1">
    <source>
        <dbReference type="EMBL" id="RKO61024.1"/>
    </source>
</evidence>
<sequence length="284" mass="33423">MKDGEPLILIEAKPINDDLKKHDSQLFRYFSSTKAKFAILTNGVIYKFFTDLDETNKMDSKPFFVFHLLELRENNIAELQKFRKNVFDIDNILNTASELRYTNDIKELLKKEIESPSDEFIVFFLSHIYEGRKTQNVIDSFRTIVKKSINQFITERVNDKLQAALDTSKAEAASPKTDHEGNAELKDKGEIVTTEEEIEGYVHVKMILKDVIDPERIYYRDNLRYLNVLIDDNIRKWVCRLLFNTSNKRIQLNDDLKTQYKINSLEDIYLYKDQIIEVANKFLD</sequence>
<name>A0A420VBN6_9BACI</name>
<protein>
    <submittedName>
        <fullName evidence="1">Uncharacterized protein</fullName>
    </submittedName>
</protein>
<dbReference type="GO" id="GO:0009035">
    <property type="term" value="F:type I site-specific deoxyribonuclease activity"/>
    <property type="evidence" value="ECO:0007669"/>
    <property type="project" value="UniProtKB-EC"/>
</dbReference>
<organism evidence="1 2">
    <name type="scientific">Caldibacillus debilis GB1</name>
    <dbReference type="NCBI Taxonomy" id="1339248"/>
    <lineage>
        <taxon>Bacteria</taxon>
        <taxon>Bacillati</taxon>
        <taxon>Bacillota</taxon>
        <taxon>Bacilli</taxon>
        <taxon>Bacillales</taxon>
        <taxon>Bacillaceae</taxon>
        <taxon>Caldibacillus</taxon>
    </lineage>
</organism>
<dbReference type="EMBL" id="AZRV01000047">
    <property type="protein sequence ID" value="RKO61024.1"/>
    <property type="molecule type" value="Genomic_DNA"/>
</dbReference>
<evidence type="ECO:0000313" key="2">
    <source>
        <dbReference type="Proteomes" id="UP000286235"/>
    </source>
</evidence>
<comment type="caution">
    <text evidence="1">The sequence shown here is derived from an EMBL/GenBank/DDBJ whole genome shotgun (WGS) entry which is preliminary data.</text>
</comment>
<dbReference type="GO" id="GO:0003677">
    <property type="term" value="F:DNA binding"/>
    <property type="evidence" value="ECO:0007669"/>
    <property type="project" value="UniProtKB-KW"/>
</dbReference>
<dbReference type="GO" id="GO:0009307">
    <property type="term" value="P:DNA restriction-modification system"/>
    <property type="evidence" value="ECO:0007669"/>
    <property type="project" value="UniProtKB-KW"/>
</dbReference>